<evidence type="ECO:0000256" key="3">
    <source>
        <dbReference type="ARBA" id="ARBA00022490"/>
    </source>
</evidence>
<keyword evidence="9" id="KW-1185">Reference proteome</keyword>
<dbReference type="InterPro" id="IPR001801">
    <property type="entry name" value="Histone_HNS"/>
</dbReference>
<organism evidence="8 9">
    <name type="scientific">Shewanella electrica</name>
    <dbReference type="NCBI Taxonomy" id="515560"/>
    <lineage>
        <taxon>Bacteria</taxon>
        <taxon>Pseudomonadati</taxon>
        <taxon>Pseudomonadota</taxon>
        <taxon>Gammaproteobacteria</taxon>
        <taxon>Alteromonadales</taxon>
        <taxon>Shewanellaceae</taxon>
        <taxon>Shewanella</taxon>
    </lineage>
</organism>
<evidence type="ECO:0000256" key="2">
    <source>
        <dbReference type="ARBA" id="ARBA00010610"/>
    </source>
</evidence>
<dbReference type="RefSeq" id="WP_238895773.1">
    <property type="nucleotide sequence ID" value="NZ_JAKOGG010000004.1"/>
</dbReference>
<dbReference type="InterPro" id="IPR027444">
    <property type="entry name" value="H-NS_C_dom"/>
</dbReference>
<dbReference type="InterPro" id="IPR037150">
    <property type="entry name" value="H-NS_C_dom_sf"/>
</dbReference>
<feature type="domain" description="DNA-binding protein H-NS-like C-terminal" evidence="7">
    <location>
        <begin position="83"/>
        <end position="129"/>
    </location>
</feature>
<dbReference type="PANTHER" id="PTHR38097">
    <property type="match status" value="1"/>
</dbReference>
<evidence type="ECO:0000256" key="6">
    <source>
        <dbReference type="SAM" id="Coils"/>
    </source>
</evidence>
<keyword evidence="6" id="KW-0175">Coiled coil</keyword>
<dbReference type="Proteomes" id="UP001201549">
    <property type="component" value="Unassembled WGS sequence"/>
</dbReference>
<evidence type="ECO:0000256" key="1">
    <source>
        <dbReference type="ARBA" id="ARBA00004453"/>
    </source>
</evidence>
<accession>A0ABT2FK35</accession>
<feature type="coiled-coil region" evidence="6">
    <location>
        <begin position="23"/>
        <end position="61"/>
    </location>
</feature>
<evidence type="ECO:0000313" key="9">
    <source>
        <dbReference type="Proteomes" id="UP001201549"/>
    </source>
</evidence>
<gene>
    <name evidence="8" type="ORF">L9G74_07975</name>
</gene>
<keyword evidence="3" id="KW-0963">Cytoplasm</keyword>
<reference evidence="9" key="2">
    <citation type="submission" date="2023-07" db="EMBL/GenBank/DDBJ databases">
        <title>Shewanella mangrovi sp. nov., an acetaldehyde- degrading bacterium isolated from mangrove sediment.</title>
        <authorList>
            <person name="Liu Y."/>
        </authorList>
    </citation>
    <scope>NUCLEOTIDE SEQUENCE [LARGE SCALE GENOMIC DNA]</scope>
    <source>
        <strain evidence="9">C32</strain>
    </source>
</reference>
<comment type="similarity">
    <text evidence="2 5">Belongs to the histone-like protein H-NS family.</text>
</comment>
<dbReference type="PIRSF" id="PIRSF002096">
    <property type="entry name" value="HnS"/>
    <property type="match status" value="1"/>
</dbReference>
<comment type="caution">
    <text evidence="8">The sequence shown here is derived from an EMBL/GenBank/DDBJ whole genome shotgun (WGS) entry which is preliminary data.</text>
</comment>
<proteinExistence type="inferred from homology"/>
<dbReference type="Gene3D" id="1.10.287.1050">
    <property type="entry name" value="H-NS histone-like proteins"/>
    <property type="match status" value="1"/>
</dbReference>
<evidence type="ECO:0000313" key="8">
    <source>
        <dbReference type="EMBL" id="MCS4556371.1"/>
    </source>
</evidence>
<protein>
    <recommendedName>
        <fullName evidence="5">DNA-binding protein</fullName>
    </recommendedName>
</protein>
<keyword evidence="4 5" id="KW-0238">DNA-binding</keyword>
<dbReference type="PANTHER" id="PTHR38097:SF2">
    <property type="entry name" value="DNA-BINDING PROTEIN STPA"/>
    <property type="match status" value="1"/>
</dbReference>
<evidence type="ECO:0000259" key="7">
    <source>
        <dbReference type="SMART" id="SM00528"/>
    </source>
</evidence>
<reference evidence="8 9" key="1">
    <citation type="submission" date="2022-02" db="EMBL/GenBank/DDBJ databases">
        <authorList>
            <person name="Zhuang L."/>
        </authorList>
    </citation>
    <scope>NUCLEOTIDE SEQUENCE [LARGE SCALE GENOMIC DNA]</scope>
    <source>
        <strain evidence="8 9">C32</strain>
    </source>
</reference>
<dbReference type="EMBL" id="JAKOGG010000004">
    <property type="protein sequence ID" value="MCS4556371.1"/>
    <property type="molecule type" value="Genomic_DNA"/>
</dbReference>
<evidence type="ECO:0000256" key="5">
    <source>
        <dbReference type="PIRNR" id="PIRNR002096"/>
    </source>
</evidence>
<dbReference type="Gene3D" id="4.10.430.10">
    <property type="entry name" value="Histone-like protein H-NS, C-terminal domain"/>
    <property type="match status" value="1"/>
</dbReference>
<dbReference type="InterPro" id="IPR027454">
    <property type="entry name" value="Histone_HNS_N"/>
</dbReference>
<dbReference type="SMART" id="SM00528">
    <property type="entry name" value="HNS"/>
    <property type="match status" value="1"/>
</dbReference>
<sequence>MSEFLDILTHGRRFKAAVKDLSVEELKSVAEKLEKVIEERAEEAKEEEKLQAARIAKIEEIRQQMESVGLSVEDLGATVAKPTKKRAPRPPKYQIEVDGEMVTWTGQGRMPTVFKTQVDNGHSMDEFLIEKA</sequence>
<comment type="subcellular location">
    <subcellularLocation>
        <location evidence="1">Cytoplasm</location>
        <location evidence="1">Nucleoid</location>
    </subcellularLocation>
</comment>
<dbReference type="SUPFAM" id="SSF81273">
    <property type="entry name" value="H-NS histone-like proteins"/>
    <property type="match status" value="2"/>
</dbReference>
<name>A0ABT2FK35_9GAMM</name>
<evidence type="ECO:0000256" key="4">
    <source>
        <dbReference type="ARBA" id="ARBA00023125"/>
    </source>
</evidence>
<dbReference type="Pfam" id="PF00816">
    <property type="entry name" value="Histone_HNS"/>
    <property type="match status" value="1"/>
</dbReference>
<dbReference type="InterPro" id="IPR054180">
    <property type="entry name" value="H-NS-like_N"/>
</dbReference>
<dbReference type="Pfam" id="PF22470">
    <property type="entry name" value="Histone_HNS_N"/>
    <property type="match status" value="1"/>
</dbReference>